<gene>
    <name evidence="8" type="primary">aroE</name>
    <name evidence="12" type="ORF">QNA08_10790</name>
</gene>
<evidence type="ECO:0000259" key="10">
    <source>
        <dbReference type="Pfam" id="PF08501"/>
    </source>
</evidence>
<dbReference type="SUPFAM" id="SSF51735">
    <property type="entry name" value="NAD(P)-binding Rossmann-fold domains"/>
    <property type="match status" value="1"/>
</dbReference>
<keyword evidence="13" id="KW-1185">Reference proteome</keyword>
<evidence type="ECO:0000313" key="13">
    <source>
        <dbReference type="Proteomes" id="UP001321492"/>
    </source>
</evidence>
<dbReference type="InterPro" id="IPR011342">
    <property type="entry name" value="Shikimate_DH"/>
</dbReference>
<feature type="binding site" evidence="8">
    <location>
        <position position="227"/>
    </location>
    <ligand>
        <name>shikimate</name>
        <dbReference type="ChEBI" id="CHEBI:36208"/>
    </ligand>
</feature>
<dbReference type="NCBIfam" id="TIGR00507">
    <property type="entry name" value="aroE"/>
    <property type="match status" value="1"/>
</dbReference>
<dbReference type="Pfam" id="PF01488">
    <property type="entry name" value="Shikimate_DH"/>
    <property type="match status" value="1"/>
</dbReference>
<dbReference type="Pfam" id="PF08501">
    <property type="entry name" value="Shikimate_dh_N"/>
    <property type="match status" value="1"/>
</dbReference>
<evidence type="ECO:0000256" key="8">
    <source>
        <dbReference type="HAMAP-Rule" id="MF_00222"/>
    </source>
</evidence>
<comment type="catalytic activity">
    <reaction evidence="7 8">
        <text>shikimate + NADP(+) = 3-dehydroshikimate + NADPH + H(+)</text>
        <dbReference type="Rhea" id="RHEA:17737"/>
        <dbReference type="ChEBI" id="CHEBI:15378"/>
        <dbReference type="ChEBI" id="CHEBI:16630"/>
        <dbReference type="ChEBI" id="CHEBI:36208"/>
        <dbReference type="ChEBI" id="CHEBI:57783"/>
        <dbReference type="ChEBI" id="CHEBI:58349"/>
        <dbReference type="EC" id="1.1.1.25"/>
    </reaction>
</comment>
<protein>
    <recommendedName>
        <fullName evidence="2 8">Shikimate dehydrogenase (NADP(+))</fullName>
        <shortName evidence="8">SDH</shortName>
        <ecNumber evidence="2 8">1.1.1.25</ecNumber>
    </recommendedName>
</protein>
<dbReference type="InterPro" id="IPR013708">
    <property type="entry name" value="Shikimate_DH-bd_N"/>
</dbReference>
<dbReference type="Pfam" id="PF18317">
    <property type="entry name" value="SDH_C"/>
    <property type="match status" value="1"/>
</dbReference>
<evidence type="ECO:0000256" key="6">
    <source>
        <dbReference type="ARBA" id="ARBA00023141"/>
    </source>
</evidence>
<feature type="domain" description="Quinate/shikimate 5-dehydrogenase/glutamyl-tRNA reductase" evidence="9">
    <location>
        <begin position="128"/>
        <end position="200"/>
    </location>
</feature>
<keyword evidence="5 8" id="KW-0560">Oxidoreductase</keyword>
<accession>A0ABT7AH79</accession>
<feature type="binding site" evidence="8">
    <location>
        <position position="86"/>
    </location>
    <ligand>
        <name>NADP(+)</name>
        <dbReference type="ChEBI" id="CHEBI:58349"/>
    </ligand>
</feature>
<feature type="binding site" evidence="8">
    <location>
        <begin position="136"/>
        <end position="140"/>
    </location>
    <ligand>
        <name>NADP(+)</name>
        <dbReference type="ChEBI" id="CHEBI:58349"/>
    </ligand>
</feature>
<keyword evidence="4 8" id="KW-0521">NADP</keyword>
<dbReference type="HAMAP" id="MF_00222">
    <property type="entry name" value="Shikimate_DH_AroE"/>
    <property type="match status" value="1"/>
</dbReference>
<feature type="binding site" evidence="8">
    <location>
        <begin position="23"/>
        <end position="25"/>
    </location>
    <ligand>
        <name>shikimate</name>
        <dbReference type="ChEBI" id="CHEBI:36208"/>
    </ligand>
</feature>
<feature type="binding site" evidence="8">
    <location>
        <position position="225"/>
    </location>
    <ligand>
        <name>NADP(+)</name>
        <dbReference type="ChEBI" id="CHEBI:58349"/>
    </ligand>
</feature>
<evidence type="ECO:0000256" key="7">
    <source>
        <dbReference type="ARBA" id="ARBA00049442"/>
    </source>
</evidence>
<organism evidence="12 13">
    <name type="scientific">Chelatococcus albus</name>
    <dbReference type="NCBI Taxonomy" id="3047466"/>
    <lineage>
        <taxon>Bacteria</taxon>
        <taxon>Pseudomonadati</taxon>
        <taxon>Pseudomonadota</taxon>
        <taxon>Alphaproteobacteria</taxon>
        <taxon>Hyphomicrobiales</taxon>
        <taxon>Chelatococcaceae</taxon>
        <taxon>Chelatococcus</taxon>
    </lineage>
</organism>
<dbReference type="Gene3D" id="3.40.50.720">
    <property type="entry name" value="NAD(P)-binding Rossmann-like Domain"/>
    <property type="match status" value="1"/>
</dbReference>
<dbReference type="InterPro" id="IPR022893">
    <property type="entry name" value="Shikimate_DH_fam"/>
</dbReference>
<keyword evidence="3 8" id="KW-0028">Amino-acid biosynthesis</keyword>
<dbReference type="EMBL" id="JASJEV010000006">
    <property type="protein sequence ID" value="MDJ1158719.1"/>
    <property type="molecule type" value="Genomic_DNA"/>
</dbReference>
<comment type="function">
    <text evidence="8">Involved in the biosynthesis of the chorismate, which leads to the biosynthesis of aromatic amino acids. Catalyzes the reversible NADPH linked reduction of 3-dehydroshikimate (DHSA) to yield shikimate (SA).</text>
</comment>
<dbReference type="Gene3D" id="3.40.50.10860">
    <property type="entry name" value="Leucine Dehydrogenase, chain A, domain 1"/>
    <property type="match status" value="1"/>
</dbReference>
<dbReference type="InterPro" id="IPR041121">
    <property type="entry name" value="SDH_C"/>
</dbReference>
<feature type="binding site" evidence="8">
    <location>
        <position position="70"/>
    </location>
    <ligand>
        <name>shikimate</name>
        <dbReference type="ChEBI" id="CHEBI:36208"/>
    </ligand>
</feature>
<feature type="binding site" evidence="8">
    <location>
        <position position="248"/>
    </location>
    <ligand>
        <name>NADP(+)</name>
        <dbReference type="ChEBI" id="CHEBI:58349"/>
    </ligand>
</feature>
<comment type="subunit">
    <text evidence="8">Homodimer.</text>
</comment>
<feature type="binding site" evidence="8">
    <location>
        <position position="95"/>
    </location>
    <ligand>
        <name>shikimate</name>
        <dbReference type="ChEBI" id="CHEBI:36208"/>
    </ligand>
</feature>
<evidence type="ECO:0000256" key="3">
    <source>
        <dbReference type="ARBA" id="ARBA00022605"/>
    </source>
</evidence>
<comment type="similarity">
    <text evidence="8">Belongs to the shikimate dehydrogenase family.</text>
</comment>
<evidence type="ECO:0000259" key="11">
    <source>
        <dbReference type="Pfam" id="PF18317"/>
    </source>
</evidence>
<reference evidence="12 13" key="1">
    <citation type="submission" date="2023-05" db="EMBL/GenBank/DDBJ databases">
        <title>Chelatococcus sp. nov., a moderately thermophilic bacterium isolated from hot spring microbial mat.</title>
        <authorList>
            <person name="Hu C.-J."/>
            <person name="Li W.-J."/>
        </authorList>
    </citation>
    <scope>NUCLEOTIDE SEQUENCE [LARGE SCALE GENOMIC DNA]</scope>
    <source>
        <strain evidence="12 13">SYSU G07232</strain>
    </source>
</reference>
<dbReference type="PANTHER" id="PTHR21089:SF1">
    <property type="entry name" value="BIFUNCTIONAL 3-DEHYDROQUINATE DEHYDRATASE_SHIKIMATE DEHYDROGENASE, CHLOROPLASTIC"/>
    <property type="match status" value="1"/>
</dbReference>
<feature type="domain" description="Shikimate dehydrogenase substrate binding N-terminal" evidence="10">
    <location>
        <begin position="15"/>
        <end position="97"/>
    </location>
</feature>
<dbReference type="GO" id="GO:0004764">
    <property type="term" value="F:shikimate 3-dehydrogenase (NADP+) activity"/>
    <property type="evidence" value="ECO:0007669"/>
    <property type="project" value="UniProtKB-EC"/>
</dbReference>
<dbReference type="PANTHER" id="PTHR21089">
    <property type="entry name" value="SHIKIMATE DEHYDROGENASE"/>
    <property type="match status" value="1"/>
</dbReference>
<evidence type="ECO:0000259" key="9">
    <source>
        <dbReference type="Pfam" id="PF01488"/>
    </source>
</evidence>
<feature type="domain" description="SDH C-terminal" evidence="11">
    <location>
        <begin position="248"/>
        <end position="275"/>
    </location>
</feature>
<comment type="pathway">
    <text evidence="1 8">Metabolic intermediate biosynthesis; chorismate biosynthesis; chorismate from D-erythrose 4-phosphate and phosphoenolpyruvate: step 4/7.</text>
</comment>
<dbReference type="SUPFAM" id="SSF53223">
    <property type="entry name" value="Aminoacid dehydrogenase-like, N-terminal domain"/>
    <property type="match status" value="1"/>
</dbReference>
<evidence type="ECO:0000256" key="5">
    <source>
        <dbReference type="ARBA" id="ARBA00023002"/>
    </source>
</evidence>
<dbReference type="EC" id="1.1.1.25" evidence="2 8"/>
<dbReference type="Proteomes" id="UP001321492">
    <property type="component" value="Unassembled WGS sequence"/>
</dbReference>
<feature type="binding site" evidence="8">
    <location>
        <position position="110"/>
    </location>
    <ligand>
        <name>shikimate</name>
        <dbReference type="ChEBI" id="CHEBI:36208"/>
    </ligand>
</feature>
<evidence type="ECO:0000313" key="12">
    <source>
        <dbReference type="EMBL" id="MDJ1158719.1"/>
    </source>
</evidence>
<proteinExistence type="inferred from homology"/>
<dbReference type="InterPro" id="IPR006151">
    <property type="entry name" value="Shikm_DH/Glu-tRNA_Rdtase"/>
</dbReference>
<keyword evidence="6 8" id="KW-0057">Aromatic amino acid biosynthesis</keyword>
<feature type="binding site" evidence="8">
    <location>
        <position position="255"/>
    </location>
    <ligand>
        <name>shikimate</name>
        <dbReference type="ChEBI" id="CHEBI:36208"/>
    </ligand>
</feature>
<comment type="caution">
    <text evidence="12">The sequence shown here is derived from an EMBL/GenBank/DDBJ whole genome shotgun (WGS) entry which is preliminary data.</text>
</comment>
<evidence type="ECO:0000256" key="2">
    <source>
        <dbReference type="ARBA" id="ARBA00012962"/>
    </source>
</evidence>
<dbReference type="InterPro" id="IPR046346">
    <property type="entry name" value="Aminoacid_DH-like_N_sf"/>
</dbReference>
<feature type="active site" description="Proton acceptor" evidence="8">
    <location>
        <position position="74"/>
    </location>
</feature>
<name>A0ABT7AH79_9HYPH</name>
<evidence type="ECO:0000256" key="4">
    <source>
        <dbReference type="ARBA" id="ARBA00022857"/>
    </source>
</evidence>
<comment type="caution">
    <text evidence="8">Lacks conserved residue(s) required for the propagation of feature annotation.</text>
</comment>
<dbReference type="CDD" id="cd01065">
    <property type="entry name" value="NAD_bind_Shikimate_DH"/>
    <property type="match status" value="1"/>
</dbReference>
<sequence>MRERIMTLQLRKACIIGYPVKHSRSPLLHGHWLHEYGLDGAYERAEVAPEDLASFMAGFAGKGYVGGNVTVPHKESIMACLDAVTETAQAMGAVNTLWFEGGRLCGDNTDVVGFLANLDEGAPGWDARTRTVVVLGAGGAAKAVVYGLLQRGMERVAVVNRSFERADALRERFGSRVLAAPWEALPALLGETKLLVNTTSLGMSGQPPLAIDLEPLPSGAVVNDIVYVPLETPLLTAARARGLLAVDGLGMLLHQAVPGFERWFGVRPQVSAALRAHIVADIVRTNP</sequence>
<evidence type="ECO:0000256" key="1">
    <source>
        <dbReference type="ARBA" id="ARBA00004871"/>
    </source>
</evidence>
<dbReference type="NCBIfam" id="NF001312">
    <property type="entry name" value="PRK00258.1-4"/>
    <property type="match status" value="1"/>
</dbReference>
<dbReference type="InterPro" id="IPR036291">
    <property type="entry name" value="NAD(P)-bd_dom_sf"/>
</dbReference>